<reference evidence="1" key="1">
    <citation type="submission" date="2023-06" db="EMBL/GenBank/DDBJ databases">
        <authorList>
            <person name="Kurt Z."/>
        </authorList>
    </citation>
    <scope>NUCLEOTIDE SEQUENCE</scope>
</reference>
<dbReference type="Proteomes" id="UP001642409">
    <property type="component" value="Unassembled WGS sequence"/>
</dbReference>
<protein>
    <submittedName>
        <fullName evidence="2">Hypothetical_protein</fullName>
    </submittedName>
</protein>
<dbReference type="AlphaFoldDB" id="A0AA86THN0"/>
<gene>
    <name evidence="2" type="ORF">HINF_LOCUS31026</name>
    <name evidence="1" type="ORF">HINF_LOCUS3962</name>
    <name evidence="3" type="ORF">HINF_LOCUS56670</name>
</gene>
<dbReference type="EMBL" id="CAXDID020000103">
    <property type="protein sequence ID" value="CAL6026821.1"/>
    <property type="molecule type" value="Genomic_DNA"/>
</dbReference>
<comment type="caution">
    <text evidence="1">The sequence shown here is derived from an EMBL/GenBank/DDBJ whole genome shotgun (WGS) entry which is preliminary data.</text>
</comment>
<organism evidence="1">
    <name type="scientific">Hexamita inflata</name>
    <dbReference type="NCBI Taxonomy" id="28002"/>
    <lineage>
        <taxon>Eukaryota</taxon>
        <taxon>Metamonada</taxon>
        <taxon>Diplomonadida</taxon>
        <taxon>Hexamitidae</taxon>
        <taxon>Hexamitinae</taxon>
        <taxon>Hexamita</taxon>
    </lineage>
</organism>
<evidence type="ECO:0000313" key="3">
    <source>
        <dbReference type="EMBL" id="CAL6074348.1"/>
    </source>
</evidence>
<sequence>MANCNMHTHFLLRQVIYNHHNNLTWPDLYYGLHKIDAAKLYSSQLRLKQIYLPFYILLSPLSPLIVDKNTNLSMRYHCRLQPDTIFRYLPTHLLFLQYIQLATMLYSSIQSILNLQNEYSKGFQSQKQIHVMNQLIQMFANHQKTWKMVFFHMDLHFSCTHQIILALFSEHVRQVFNQTNICFCASLLNPEILYLQEFQKKIYDQQLHSTILFLFLQL</sequence>
<reference evidence="2 4" key="2">
    <citation type="submission" date="2024-07" db="EMBL/GenBank/DDBJ databases">
        <authorList>
            <person name="Akdeniz Z."/>
        </authorList>
    </citation>
    <scope>NUCLEOTIDE SEQUENCE [LARGE SCALE GENOMIC DNA]</scope>
</reference>
<name>A0AA86THN0_9EUKA</name>
<evidence type="ECO:0000313" key="1">
    <source>
        <dbReference type="EMBL" id="CAI9916317.1"/>
    </source>
</evidence>
<proteinExistence type="predicted"/>
<dbReference type="EMBL" id="CAXDID020000307">
    <property type="protein sequence ID" value="CAL6074348.1"/>
    <property type="molecule type" value="Genomic_DNA"/>
</dbReference>
<accession>A0AA86THN0</accession>
<evidence type="ECO:0000313" key="4">
    <source>
        <dbReference type="Proteomes" id="UP001642409"/>
    </source>
</evidence>
<keyword evidence="4" id="KW-1185">Reference proteome</keyword>
<evidence type="ECO:0000313" key="2">
    <source>
        <dbReference type="EMBL" id="CAL6026821.1"/>
    </source>
</evidence>
<dbReference type="EMBL" id="CATOUU010000096">
    <property type="protein sequence ID" value="CAI9916317.1"/>
    <property type="molecule type" value="Genomic_DNA"/>
</dbReference>